<dbReference type="SMART" id="SM00028">
    <property type="entry name" value="TPR"/>
    <property type="match status" value="2"/>
</dbReference>
<keyword evidence="1" id="KW-0677">Repeat</keyword>
<dbReference type="Gene3D" id="1.25.40.10">
    <property type="entry name" value="Tetratricopeptide repeat domain"/>
    <property type="match status" value="1"/>
</dbReference>
<dbReference type="Ensembl" id="ENSPLAT00000007576.1">
    <property type="protein sequence ID" value="ENSPLAP00000022786.1"/>
    <property type="gene ID" value="ENSPLAG00000007605.1"/>
</dbReference>
<evidence type="ECO:0000313" key="5">
    <source>
        <dbReference type="Proteomes" id="UP000261500"/>
    </source>
</evidence>
<feature type="signal peptide" evidence="3">
    <location>
        <begin position="1"/>
        <end position="30"/>
    </location>
</feature>
<organism evidence="4 5">
    <name type="scientific">Poecilia latipinna</name>
    <name type="common">sailfin molly</name>
    <dbReference type="NCBI Taxonomy" id="48699"/>
    <lineage>
        <taxon>Eukaryota</taxon>
        <taxon>Metazoa</taxon>
        <taxon>Chordata</taxon>
        <taxon>Craniata</taxon>
        <taxon>Vertebrata</taxon>
        <taxon>Euteleostomi</taxon>
        <taxon>Actinopterygii</taxon>
        <taxon>Neopterygii</taxon>
        <taxon>Teleostei</taxon>
        <taxon>Neoteleostei</taxon>
        <taxon>Acanthomorphata</taxon>
        <taxon>Ovalentaria</taxon>
        <taxon>Atherinomorphae</taxon>
        <taxon>Cyprinodontiformes</taxon>
        <taxon>Poeciliidae</taxon>
        <taxon>Poeciliinae</taxon>
        <taxon>Poecilia</taxon>
    </lineage>
</organism>
<dbReference type="InterPro" id="IPR011990">
    <property type="entry name" value="TPR-like_helical_dom_sf"/>
</dbReference>
<accession>A0A3B3VCW9</accession>
<evidence type="ECO:0000256" key="2">
    <source>
        <dbReference type="ARBA" id="ARBA00022803"/>
    </source>
</evidence>
<sequence>MFFVGTFSSQVNSSLFLFLQFSVFGSRTAGRPIRCVAVDDGSRSALSKAEFMEKVRQSNEACQRGDFQEAVHLYGDALQADPQNCILYSNRSAAFLKLGQHQAALEDAEKACGLNPKWPKVRISLLAVLKRNSAKNKSKLQP</sequence>
<dbReference type="GeneTree" id="ENSGT00580000081898"/>
<dbReference type="STRING" id="48699.ENSPLAP00000022786"/>
<dbReference type="PANTHER" id="PTHR22904:SF523">
    <property type="entry name" value="STRESS-INDUCED-PHOSPHOPROTEIN 1"/>
    <property type="match status" value="1"/>
</dbReference>
<proteinExistence type="predicted"/>
<dbReference type="SUPFAM" id="SSF48452">
    <property type="entry name" value="TPR-like"/>
    <property type="match status" value="1"/>
</dbReference>
<evidence type="ECO:0000256" key="3">
    <source>
        <dbReference type="SAM" id="SignalP"/>
    </source>
</evidence>
<dbReference type="PANTHER" id="PTHR22904">
    <property type="entry name" value="TPR REPEAT CONTAINING PROTEIN"/>
    <property type="match status" value="1"/>
</dbReference>
<protein>
    <submittedName>
        <fullName evidence="4">Uncharacterized protein</fullName>
    </submittedName>
</protein>
<reference evidence="4" key="2">
    <citation type="submission" date="2025-09" db="UniProtKB">
        <authorList>
            <consortium name="Ensembl"/>
        </authorList>
    </citation>
    <scope>IDENTIFICATION</scope>
</reference>
<keyword evidence="2" id="KW-0802">TPR repeat</keyword>
<dbReference type="AlphaFoldDB" id="A0A3B3VCW9"/>
<dbReference type="InterPro" id="IPR019734">
    <property type="entry name" value="TPR_rpt"/>
</dbReference>
<dbReference type="GO" id="GO:0051879">
    <property type="term" value="F:Hsp90 protein binding"/>
    <property type="evidence" value="ECO:0007669"/>
    <property type="project" value="TreeGrafter"/>
</dbReference>
<evidence type="ECO:0000313" key="4">
    <source>
        <dbReference type="Ensembl" id="ENSPLAP00000022786.1"/>
    </source>
</evidence>
<dbReference type="Pfam" id="PF13181">
    <property type="entry name" value="TPR_8"/>
    <property type="match status" value="1"/>
</dbReference>
<dbReference type="Proteomes" id="UP000261500">
    <property type="component" value="Unplaced"/>
</dbReference>
<reference evidence="4" key="1">
    <citation type="submission" date="2025-08" db="UniProtKB">
        <authorList>
            <consortium name="Ensembl"/>
        </authorList>
    </citation>
    <scope>IDENTIFICATION</scope>
</reference>
<feature type="chain" id="PRO_5017415052" evidence="3">
    <location>
        <begin position="31"/>
        <end position="142"/>
    </location>
</feature>
<evidence type="ECO:0000256" key="1">
    <source>
        <dbReference type="ARBA" id="ARBA00022737"/>
    </source>
</evidence>
<keyword evidence="5" id="KW-1185">Reference proteome</keyword>
<keyword evidence="3" id="KW-0732">Signal</keyword>
<name>A0A3B3VCW9_9TELE</name>